<keyword evidence="4" id="KW-1185">Reference proteome</keyword>
<dbReference type="Pfam" id="PF20152">
    <property type="entry name" value="DUF6534"/>
    <property type="match status" value="1"/>
</dbReference>
<keyword evidence="1" id="KW-0472">Membrane</keyword>
<reference evidence="3" key="1">
    <citation type="submission" date="2020-11" db="EMBL/GenBank/DDBJ databases">
        <authorList>
            <consortium name="DOE Joint Genome Institute"/>
            <person name="Ahrendt S."/>
            <person name="Riley R."/>
            <person name="Andreopoulos W."/>
            <person name="Labutti K."/>
            <person name="Pangilinan J."/>
            <person name="Ruiz-Duenas F.J."/>
            <person name="Barrasa J.M."/>
            <person name="Sanchez-Garcia M."/>
            <person name="Camarero S."/>
            <person name="Miyauchi S."/>
            <person name="Serrano A."/>
            <person name="Linde D."/>
            <person name="Babiker R."/>
            <person name="Drula E."/>
            <person name="Ayuso-Fernandez I."/>
            <person name="Pacheco R."/>
            <person name="Padilla G."/>
            <person name="Ferreira P."/>
            <person name="Barriuso J."/>
            <person name="Kellner H."/>
            <person name="Castanera R."/>
            <person name="Alfaro M."/>
            <person name="Ramirez L."/>
            <person name="Pisabarro A.G."/>
            <person name="Kuo A."/>
            <person name="Tritt A."/>
            <person name="Lipzen A."/>
            <person name="He G."/>
            <person name="Yan M."/>
            <person name="Ng V."/>
            <person name="Cullen D."/>
            <person name="Martin F."/>
            <person name="Rosso M.-N."/>
            <person name="Henrissat B."/>
            <person name="Hibbett D."/>
            <person name="Martinez A.T."/>
            <person name="Grigoriev I.V."/>
        </authorList>
    </citation>
    <scope>NUCLEOTIDE SEQUENCE</scope>
    <source>
        <strain evidence="3">MF-IS2</strain>
    </source>
</reference>
<dbReference type="AlphaFoldDB" id="A0A9P5XCN4"/>
<accession>A0A9P5XCN4</accession>
<feature type="transmembrane region" description="Helical" evidence="1">
    <location>
        <begin position="20"/>
        <end position="37"/>
    </location>
</feature>
<feature type="transmembrane region" description="Helical" evidence="1">
    <location>
        <begin position="117"/>
        <end position="142"/>
    </location>
</feature>
<proteinExistence type="predicted"/>
<dbReference type="Proteomes" id="UP000807342">
    <property type="component" value="Unassembled WGS sequence"/>
</dbReference>
<keyword evidence="1" id="KW-1133">Transmembrane helix</keyword>
<evidence type="ECO:0000256" key="1">
    <source>
        <dbReference type="SAM" id="Phobius"/>
    </source>
</evidence>
<feature type="transmembrane region" description="Helical" evidence="1">
    <location>
        <begin position="154"/>
        <end position="176"/>
    </location>
</feature>
<feature type="transmembrane region" description="Helical" evidence="1">
    <location>
        <begin position="225"/>
        <end position="246"/>
    </location>
</feature>
<protein>
    <recommendedName>
        <fullName evidence="2">DUF6534 domain-containing protein</fullName>
    </recommendedName>
</protein>
<evidence type="ECO:0000313" key="3">
    <source>
        <dbReference type="EMBL" id="KAF9448549.1"/>
    </source>
</evidence>
<evidence type="ECO:0000259" key="2">
    <source>
        <dbReference type="Pfam" id="PF20152"/>
    </source>
</evidence>
<dbReference type="InterPro" id="IPR045339">
    <property type="entry name" value="DUF6534"/>
</dbReference>
<dbReference type="PANTHER" id="PTHR40465:SF1">
    <property type="entry name" value="DUF6534 DOMAIN-CONTAINING PROTEIN"/>
    <property type="match status" value="1"/>
</dbReference>
<evidence type="ECO:0000313" key="4">
    <source>
        <dbReference type="Proteomes" id="UP000807342"/>
    </source>
</evidence>
<feature type="domain" description="DUF6534" evidence="2">
    <location>
        <begin position="164"/>
        <end position="250"/>
    </location>
</feature>
<sequence>MAPVDWNWTSSFGTMEIGNLFSTSLFGFLCCQCVYYYRQYRSDALWLKIFVSLTLMLNVGQTITAEHMVYQLGQGPPEATPPLSYGLDLVVTALCNLPIQGYFAFRQGVLTRQWLPPCIFSIFMTARAIGIFTVASFSFAGGSGAWDWIDAHEWSVIAILTAGLASDLVATGHLSFQLYARKRDDPFSIKQAVNRIILWSIVCCVATGFFTIIALILLFMRTHTFEWLSVALIVSRLYSVVFLASLNERKGLRKLDPGSSLSRVTAPIRFVIPQKSNATHDEEVGLGGNAISGE</sequence>
<feature type="transmembrane region" description="Helical" evidence="1">
    <location>
        <begin position="196"/>
        <end position="219"/>
    </location>
</feature>
<feature type="transmembrane region" description="Helical" evidence="1">
    <location>
        <begin position="83"/>
        <end position="105"/>
    </location>
</feature>
<dbReference type="PANTHER" id="PTHR40465">
    <property type="entry name" value="CHROMOSOME 1, WHOLE GENOME SHOTGUN SEQUENCE"/>
    <property type="match status" value="1"/>
</dbReference>
<dbReference type="OrthoDB" id="2868589at2759"/>
<gene>
    <name evidence="3" type="ORF">P691DRAFT_800563</name>
</gene>
<dbReference type="EMBL" id="MU151157">
    <property type="protein sequence ID" value="KAF9448549.1"/>
    <property type="molecule type" value="Genomic_DNA"/>
</dbReference>
<feature type="transmembrane region" description="Helical" evidence="1">
    <location>
        <begin position="44"/>
        <end position="63"/>
    </location>
</feature>
<organism evidence="3 4">
    <name type="scientific">Macrolepiota fuliginosa MF-IS2</name>
    <dbReference type="NCBI Taxonomy" id="1400762"/>
    <lineage>
        <taxon>Eukaryota</taxon>
        <taxon>Fungi</taxon>
        <taxon>Dikarya</taxon>
        <taxon>Basidiomycota</taxon>
        <taxon>Agaricomycotina</taxon>
        <taxon>Agaricomycetes</taxon>
        <taxon>Agaricomycetidae</taxon>
        <taxon>Agaricales</taxon>
        <taxon>Agaricineae</taxon>
        <taxon>Agaricaceae</taxon>
        <taxon>Macrolepiota</taxon>
    </lineage>
</organism>
<comment type="caution">
    <text evidence="3">The sequence shown here is derived from an EMBL/GenBank/DDBJ whole genome shotgun (WGS) entry which is preliminary data.</text>
</comment>
<name>A0A9P5XCN4_9AGAR</name>
<keyword evidence="1" id="KW-0812">Transmembrane</keyword>